<comment type="caution">
    <text evidence="2">The sequence shown here is derived from an EMBL/GenBank/DDBJ whole genome shotgun (WGS) entry which is preliminary data.</text>
</comment>
<dbReference type="EMBL" id="VTHL01000007">
    <property type="protein sequence ID" value="TYZ10486.1"/>
    <property type="molecule type" value="Genomic_DNA"/>
</dbReference>
<dbReference type="AlphaFoldDB" id="A0A5D6V4F4"/>
<protein>
    <submittedName>
        <fullName evidence="2">Uncharacterized protein</fullName>
    </submittedName>
</protein>
<feature type="chain" id="PRO_5022710747" evidence="1">
    <location>
        <begin position="28"/>
        <end position="257"/>
    </location>
</feature>
<keyword evidence="3" id="KW-1185">Reference proteome</keyword>
<reference evidence="2 3" key="1">
    <citation type="submission" date="2019-08" db="EMBL/GenBank/DDBJ databases">
        <authorList>
            <person name="Seo M.-J."/>
        </authorList>
    </citation>
    <scope>NUCLEOTIDE SEQUENCE [LARGE SCALE GENOMIC DNA]</scope>
    <source>
        <strain evidence="2 3">KIGAM108</strain>
    </source>
</reference>
<dbReference type="Proteomes" id="UP000322791">
    <property type="component" value="Unassembled WGS sequence"/>
</dbReference>
<evidence type="ECO:0000256" key="1">
    <source>
        <dbReference type="SAM" id="SignalP"/>
    </source>
</evidence>
<feature type="signal peptide" evidence="1">
    <location>
        <begin position="1"/>
        <end position="27"/>
    </location>
</feature>
<evidence type="ECO:0000313" key="3">
    <source>
        <dbReference type="Proteomes" id="UP000322791"/>
    </source>
</evidence>
<accession>A0A5D6V4F4</accession>
<name>A0A5D6V4F4_9BACT</name>
<keyword evidence="1" id="KW-0732">Signal</keyword>
<proteinExistence type="predicted"/>
<evidence type="ECO:0000313" key="2">
    <source>
        <dbReference type="EMBL" id="TYZ10486.1"/>
    </source>
</evidence>
<sequence length="257" mass="28069">MKKSNVFFVRCTLAALAALALALPAAAQQATGSALGDQENLRLLSGGDVNAAIITVDKRYEGVRGTPFLLPVWASGNLLLASQKQVAGVPLKYDVYNQQLMAKRPAGDSLWVELRNIREFTLTDPRALPGQANQRHFRRFSGAPGLPPRTDFLEVLHDSGPYQLLKRPGKQLVKANYQQAYSADKPYDELVDNTDYYLLSPQGTLSPVKPAAKALLSAVPGEFQEPLRAKLKKAPLRTESDLFNAVSELNLLASAKK</sequence>
<gene>
    <name evidence="2" type="ORF">FY528_08435</name>
</gene>
<organism evidence="2 3">
    <name type="scientific">Hymenobacter lutimineralis</name>
    <dbReference type="NCBI Taxonomy" id="2606448"/>
    <lineage>
        <taxon>Bacteria</taxon>
        <taxon>Pseudomonadati</taxon>
        <taxon>Bacteroidota</taxon>
        <taxon>Cytophagia</taxon>
        <taxon>Cytophagales</taxon>
        <taxon>Hymenobacteraceae</taxon>
        <taxon>Hymenobacter</taxon>
    </lineage>
</organism>
<dbReference type="RefSeq" id="WP_149070560.1">
    <property type="nucleotide sequence ID" value="NZ_VTHL01000007.1"/>
</dbReference>